<feature type="transmembrane region" description="Helical" evidence="1">
    <location>
        <begin position="106"/>
        <end position="126"/>
    </location>
</feature>
<accession>H5XX72</accession>
<dbReference type="Proteomes" id="UP000005104">
    <property type="component" value="Chromosome"/>
</dbReference>
<proteinExistence type="predicted"/>
<keyword evidence="1" id="KW-0472">Membrane</keyword>
<keyword evidence="3" id="KW-1185">Reference proteome</keyword>
<dbReference type="HOGENOM" id="CLU_1903346_0_0_9"/>
<keyword evidence="1" id="KW-1133">Transmembrane helix</keyword>
<dbReference type="AlphaFoldDB" id="H5XX72"/>
<dbReference type="EMBL" id="CM001441">
    <property type="protein sequence ID" value="EHQ91012.1"/>
    <property type="molecule type" value="Genomic_DNA"/>
</dbReference>
<protein>
    <submittedName>
        <fullName evidence="2">Uncharacterized protein</fullName>
    </submittedName>
</protein>
<evidence type="ECO:0000313" key="3">
    <source>
        <dbReference type="Proteomes" id="UP000005104"/>
    </source>
</evidence>
<reference evidence="2 3" key="1">
    <citation type="submission" date="2011-11" db="EMBL/GenBank/DDBJ databases">
        <title>The Noncontiguous Finished genome of Desulfosporosinus youngiae DSM 17734.</title>
        <authorList>
            <consortium name="US DOE Joint Genome Institute (JGI-PGF)"/>
            <person name="Lucas S."/>
            <person name="Han J."/>
            <person name="Lapidus A."/>
            <person name="Cheng J.-F."/>
            <person name="Goodwin L."/>
            <person name="Pitluck S."/>
            <person name="Peters L."/>
            <person name="Ovchinnikova G."/>
            <person name="Lu M."/>
            <person name="Land M.L."/>
            <person name="Hauser L."/>
            <person name="Pester M."/>
            <person name="Spring S."/>
            <person name="Ollivier B."/>
            <person name="Rattei T."/>
            <person name="Klenk H.-P."/>
            <person name="Wagner M."/>
            <person name="Loy A."/>
            <person name="Woyke T.J."/>
        </authorList>
    </citation>
    <scope>NUCLEOTIDE SEQUENCE [LARGE SCALE GENOMIC DNA]</scope>
    <source>
        <strain evidence="2 3">DSM 17734</strain>
    </source>
</reference>
<evidence type="ECO:0000313" key="2">
    <source>
        <dbReference type="EMBL" id="EHQ91012.1"/>
    </source>
</evidence>
<keyword evidence="1" id="KW-0812">Transmembrane</keyword>
<sequence>MGINNRFILQTIIYIVTLVGIILAFVIYTSLYDVPWRMPEGFQFLHFIFTTPIVFGAIGIVNLFINREKQGLIGILNKLHPFLIIVALALPILIDDSLSELTTMTGSVLCIGFIISNTFLYVNDLVEFKTMKA</sequence>
<dbReference type="STRING" id="768710.DesyoDRAFT_4042"/>
<name>H5XX72_9FIRM</name>
<gene>
    <name evidence="2" type="ORF">DesyoDRAFT_4042</name>
</gene>
<organism evidence="2 3">
    <name type="scientific">Desulfosporosinus youngiae DSM 17734</name>
    <dbReference type="NCBI Taxonomy" id="768710"/>
    <lineage>
        <taxon>Bacteria</taxon>
        <taxon>Bacillati</taxon>
        <taxon>Bacillota</taxon>
        <taxon>Clostridia</taxon>
        <taxon>Eubacteriales</taxon>
        <taxon>Desulfitobacteriaceae</taxon>
        <taxon>Desulfosporosinus</taxon>
    </lineage>
</organism>
<evidence type="ECO:0000256" key="1">
    <source>
        <dbReference type="SAM" id="Phobius"/>
    </source>
</evidence>
<dbReference type="RefSeq" id="WP_007785700.1">
    <property type="nucleotide sequence ID" value="NZ_CM001441.1"/>
</dbReference>
<feature type="transmembrane region" description="Helical" evidence="1">
    <location>
        <begin position="12"/>
        <end position="32"/>
    </location>
</feature>
<feature type="transmembrane region" description="Helical" evidence="1">
    <location>
        <begin position="44"/>
        <end position="65"/>
    </location>
</feature>
<feature type="transmembrane region" description="Helical" evidence="1">
    <location>
        <begin position="72"/>
        <end position="94"/>
    </location>
</feature>